<name>A0AAD6HFL0_9EURO</name>
<accession>A0AAD6HFL0</accession>
<dbReference type="EMBL" id="JAQJAN010000013">
    <property type="protein sequence ID" value="KAJ5712406.1"/>
    <property type="molecule type" value="Genomic_DNA"/>
</dbReference>
<evidence type="ECO:0000313" key="1">
    <source>
        <dbReference type="EMBL" id="KAJ5712406.1"/>
    </source>
</evidence>
<sequence>MDINLGLKVSLQTPALLTSEPPSPIILPLTAFIQNENQYPITIVKWNTPLDPNAGSLGIFHICDTTSGETLAADTIEISRKLPASQDDLVQIDGGQTIQYQHDLTGWNFQKDHEYSIRAQGTWHSLWNCPLADVTASQTQTLTGDKRGQFRSEFVGFMVK</sequence>
<reference evidence="1" key="2">
    <citation type="submission" date="2023-01" db="EMBL/GenBank/DDBJ databases">
        <authorList>
            <person name="Petersen C."/>
        </authorList>
    </citation>
    <scope>NUCLEOTIDE SEQUENCE</scope>
    <source>
        <strain evidence="1">IBT 17514</strain>
    </source>
</reference>
<gene>
    <name evidence="1" type="ORF">N7493_008874</name>
</gene>
<dbReference type="AlphaFoldDB" id="A0AAD6HFL0"/>
<keyword evidence="2" id="KW-1185">Reference proteome</keyword>
<evidence type="ECO:0000313" key="2">
    <source>
        <dbReference type="Proteomes" id="UP001215712"/>
    </source>
</evidence>
<comment type="caution">
    <text evidence="1">The sequence shown here is derived from an EMBL/GenBank/DDBJ whole genome shotgun (WGS) entry which is preliminary data.</text>
</comment>
<dbReference type="Proteomes" id="UP001215712">
    <property type="component" value="Unassembled WGS sequence"/>
</dbReference>
<protein>
    <submittedName>
        <fullName evidence="1">Uncharacterized protein</fullName>
    </submittedName>
</protein>
<proteinExistence type="predicted"/>
<organism evidence="1 2">
    <name type="scientific">Penicillium malachiteum</name>
    <dbReference type="NCBI Taxonomy" id="1324776"/>
    <lineage>
        <taxon>Eukaryota</taxon>
        <taxon>Fungi</taxon>
        <taxon>Dikarya</taxon>
        <taxon>Ascomycota</taxon>
        <taxon>Pezizomycotina</taxon>
        <taxon>Eurotiomycetes</taxon>
        <taxon>Eurotiomycetidae</taxon>
        <taxon>Eurotiales</taxon>
        <taxon>Aspergillaceae</taxon>
        <taxon>Penicillium</taxon>
    </lineage>
</organism>
<dbReference type="Gene3D" id="2.60.40.2970">
    <property type="match status" value="1"/>
</dbReference>
<reference evidence="1" key="1">
    <citation type="journal article" date="2023" name="IMA Fungus">
        <title>Comparative genomic study of the Penicillium genus elucidates a diverse pangenome and 15 lateral gene transfer events.</title>
        <authorList>
            <person name="Petersen C."/>
            <person name="Sorensen T."/>
            <person name="Nielsen M.R."/>
            <person name="Sondergaard T.E."/>
            <person name="Sorensen J.L."/>
            <person name="Fitzpatrick D.A."/>
            <person name="Frisvad J.C."/>
            <person name="Nielsen K.L."/>
        </authorList>
    </citation>
    <scope>NUCLEOTIDE SEQUENCE</scope>
    <source>
        <strain evidence="1">IBT 17514</strain>
    </source>
</reference>